<organism evidence="1">
    <name type="scientific">Salmonella enterica</name>
    <name type="common">Salmonella choleraesuis</name>
    <dbReference type="NCBI Taxonomy" id="28901"/>
    <lineage>
        <taxon>Bacteria</taxon>
        <taxon>Pseudomonadati</taxon>
        <taxon>Pseudomonadota</taxon>
        <taxon>Gammaproteobacteria</taxon>
        <taxon>Enterobacterales</taxon>
        <taxon>Enterobacteriaceae</taxon>
        <taxon>Salmonella</taxon>
    </lineage>
</organism>
<dbReference type="EMBL" id="DAAUQX010000102">
    <property type="protein sequence ID" value="HAF2131153.1"/>
    <property type="molecule type" value="Genomic_DNA"/>
</dbReference>
<reference evidence="1" key="2">
    <citation type="submission" date="2020-02" db="EMBL/GenBank/DDBJ databases">
        <authorList>
            <consortium name="NCBI Pathogen Detection Project"/>
        </authorList>
    </citation>
    <scope>NUCLEOTIDE SEQUENCE</scope>
    <source>
        <strain evidence="1">MA.CK_00/00001968</strain>
    </source>
</reference>
<accession>A0A743P828</accession>
<dbReference type="AlphaFoldDB" id="A0A743P828"/>
<protein>
    <submittedName>
        <fullName evidence="1">Uncharacterized protein</fullName>
    </submittedName>
</protein>
<comment type="caution">
    <text evidence="1">The sequence shown here is derived from an EMBL/GenBank/DDBJ whole genome shotgun (WGS) entry which is preliminary data.</text>
</comment>
<proteinExistence type="predicted"/>
<sequence length="88" mass="10330">MLVFDGEIDLNIHESDVVIESINYNNFINSDNVNNFNKVHNSFISLKNITIEDLSFNNIKSELLEFDNNIKYFDYSEIGNIEFKNYNV</sequence>
<name>A0A743P828_SALER</name>
<evidence type="ECO:0000313" key="1">
    <source>
        <dbReference type="EMBL" id="HAF2131153.1"/>
    </source>
</evidence>
<reference evidence="1" key="1">
    <citation type="journal article" date="2018" name="Genome Biol.">
        <title>SKESA: strategic k-mer extension for scrupulous assemblies.</title>
        <authorList>
            <person name="Souvorov A."/>
            <person name="Agarwala R."/>
            <person name="Lipman D.J."/>
        </authorList>
    </citation>
    <scope>NUCLEOTIDE SEQUENCE</scope>
    <source>
        <strain evidence="1">MA.CK_00/00001968</strain>
    </source>
</reference>
<gene>
    <name evidence="1" type="ORF">G9F27_005507</name>
</gene>